<keyword evidence="8" id="KW-1185">Reference proteome</keyword>
<dbReference type="InterPro" id="IPR009000">
    <property type="entry name" value="Transl_B-barrel_sf"/>
</dbReference>
<dbReference type="AlphaFoldDB" id="A0A1T4WR76"/>
<evidence type="ECO:0000256" key="2">
    <source>
        <dbReference type="ARBA" id="ARBA00004496"/>
    </source>
</evidence>
<dbReference type="GO" id="GO:0002161">
    <property type="term" value="F:aminoacyl-tRNA deacylase activity"/>
    <property type="evidence" value="ECO:0007669"/>
    <property type="project" value="UniProtKB-ARBA"/>
</dbReference>
<dbReference type="GO" id="GO:0003676">
    <property type="term" value="F:nucleic acid binding"/>
    <property type="evidence" value="ECO:0007669"/>
    <property type="project" value="InterPro"/>
</dbReference>
<dbReference type="InterPro" id="IPR051335">
    <property type="entry name" value="Alanyl-tRNA_Editing_Enzymes"/>
</dbReference>
<name>A0A1T4WR76_9CLOT</name>
<proteinExistence type="predicted"/>
<sequence length="395" mass="45749">MIKLFYENQYISSWETKIESIEKKDDKYFVVLSETAFYPEGGGQPSDKGLIDGIEVLDLLEENGIIYHILKKIPDKKYVKCSIDFSRRFDYMQQHSGQHILSSFFYKLYNGRTAGFHLGEEYVTIDIALPEISDEMLIEVENCVNENIYKNHEIKTYFVNHDEALSHPLRRLPPNKENIRIVEIEDTDCTPCCGTHVKSTGEIGIVKILKSEKYKGMNRIYFKCGKRAFNDFQNKHQIISTLNNMLSTDEREIIERLKLKEQQIQKLSADIKNLKEILINFEVSNILESTKDIIITKVYDDKDFDEIQRIAKNLLQRGNYIIIFSTKLDKRILFCSSEGFSINCGLLFKENLKNYNGKGGGGERQAQAGFNNIDDMIAFHKFIHLTISTLLKNKS</sequence>
<dbReference type="STRING" id="1147123.SAMN05443428_103133"/>
<dbReference type="OrthoDB" id="9812949at2"/>
<dbReference type="Pfam" id="PF07973">
    <property type="entry name" value="tRNA_SAD"/>
    <property type="match status" value="1"/>
</dbReference>
<protein>
    <submittedName>
        <fullName evidence="7">Alanyl-tRNA synthetase</fullName>
    </submittedName>
</protein>
<evidence type="ECO:0000256" key="4">
    <source>
        <dbReference type="ARBA" id="ARBA00022833"/>
    </source>
</evidence>
<comment type="subcellular location">
    <subcellularLocation>
        <location evidence="2">Cytoplasm</location>
    </subcellularLocation>
</comment>
<dbReference type="GO" id="GO:0006419">
    <property type="term" value="P:alanyl-tRNA aminoacylation"/>
    <property type="evidence" value="ECO:0007669"/>
    <property type="project" value="InterPro"/>
</dbReference>
<dbReference type="Gene3D" id="3.10.310.40">
    <property type="match status" value="1"/>
</dbReference>
<keyword evidence="4" id="KW-0862">Zinc</keyword>
<evidence type="ECO:0000256" key="5">
    <source>
        <dbReference type="SAM" id="Coils"/>
    </source>
</evidence>
<evidence type="ECO:0000256" key="1">
    <source>
        <dbReference type="ARBA" id="ARBA00001947"/>
    </source>
</evidence>
<dbReference type="SUPFAM" id="SSF55186">
    <property type="entry name" value="ThrRS/AlaRS common domain"/>
    <property type="match status" value="1"/>
</dbReference>
<dbReference type="SUPFAM" id="SSF50447">
    <property type="entry name" value="Translation proteins"/>
    <property type="match status" value="1"/>
</dbReference>
<dbReference type="Gene3D" id="3.30.980.10">
    <property type="entry name" value="Threonyl-trna Synthetase, Chain A, domain 2"/>
    <property type="match status" value="1"/>
</dbReference>
<dbReference type="GO" id="GO:0005524">
    <property type="term" value="F:ATP binding"/>
    <property type="evidence" value="ECO:0007669"/>
    <property type="project" value="InterPro"/>
</dbReference>
<reference evidence="8" key="1">
    <citation type="submission" date="2017-02" db="EMBL/GenBank/DDBJ databases">
        <authorList>
            <person name="Varghese N."/>
            <person name="Submissions S."/>
        </authorList>
    </citation>
    <scope>NUCLEOTIDE SEQUENCE [LARGE SCALE GENOMIC DNA]</scope>
    <source>
        <strain evidence="8">USBA 833</strain>
    </source>
</reference>
<dbReference type="PANTHER" id="PTHR43462">
    <property type="entry name" value="ALANYL-TRNA EDITING PROTEIN"/>
    <property type="match status" value="1"/>
</dbReference>
<dbReference type="InterPro" id="IPR018164">
    <property type="entry name" value="Ala-tRNA-synth_IIc_N"/>
</dbReference>
<dbReference type="GO" id="GO:0005737">
    <property type="term" value="C:cytoplasm"/>
    <property type="evidence" value="ECO:0007669"/>
    <property type="project" value="UniProtKB-SubCell"/>
</dbReference>
<dbReference type="PROSITE" id="PS50860">
    <property type="entry name" value="AA_TRNA_LIGASE_II_ALA"/>
    <property type="match status" value="1"/>
</dbReference>
<evidence type="ECO:0000313" key="8">
    <source>
        <dbReference type="Proteomes" id="UP000190105"/>
    </source>
</evidence>
<feature type="domain" description="Alanyl-transfer RNA synthetases family profile" evidence="6">
    <location>
        <begin position="1"/>
        <end position="234"/>
    </location>
</feature>
<dbReference type="GO" id="GO:0046872">
    <property type="term" value="F:metal ion binding"/>
    <property type="evidence" value="ECO:0007669"/>
    <property type="project" value="UniProtKB-KW"/>
</dbReference>
<keyword evidence="3" id="KW-0479">Metal-binding</keyword>
<keyword evidence="7" id="KW-0030">Aminoacyl-tRNA synthetase</keyword>
<dbReference type="SMART" id="SM00863">
    <property type="entry name" value="tRNA_SAD"/>
    <property type="match status" value="1"/>
</dbReference>
<evidence type="ECO:0000256" key="3">
    <source>
        <dbReference type="ARBA" id="ARBA00022723"/>
    </source>
</evidence>
<dbReference type="InterPro" id="IPR018165">
    <property type="entry name" value="Ala-tRNA-synth_IIc_core"/>
</dbReference>
<dbReference type="Gene3D" id="2.40.30.130">
    <property type="match status" value="1"/>
</dbReference>
<comment type="cofactor">
    <cofactor evidence="1">
        <name>Zn(2+)</name>
        <dbReference type="ChEBI" id="CHEBI:29105"/>
    </cofactor>
</comment>
<dbReference type="Pfam" id="PF01411">
    <property type="entry name" value="tRNA-synt_2c"/>
    <property type="match status" value="1"/>
</dbReference>
<dbReference type="GO" id="GO:0004813">
    <property type="term" value="F:alanine-tRNA ligase activity"/>
    <property type="evidence" value="ECO:0007669"/>
    <property type="project" value="InterPro"/>
</dbReference>
<dbReference type="PANTHER" id="PTHR43462:SF1">
    <property type="entry name" value="ALANYL-TRNA EDITING PROTEIN AARSD1"/>
    <property type="match status" value="1"/>
</dbReference>
<keyword evidence="5" id="KW-0175">Coiled coil</keyword>
<dbReference type="InterPro" id="IPR018163">
    <property type="entry name" value="Thr/Ala-tRNA-synth_IIc_edit"/>
</dbReference>
<feature type="coiled-coil region" evidence="5">
    <location>
        <begin position="250"/>
        <end position="284"/>
    </location>
</feature>
<dbReference type="InterPro" id="IPR012947">
    <property type="entry name" value="tRNA_SAD"/>
</dbReference>
<dbReference type="EMBL" id="FUYH01000003">
    <property type="protein sequence ID" value="SKA79860.1"/>
    <property type="molecule type" value="Genomic_DNA"/>
</dbReference>
<accession>A0A1T4WR76</accession>
<organism evidence="7 8">
    <name type="scientific">Caloramator quimbayensis</name>
    <dbReference type="NCBI Taxonomy" id="1147123"/>
    <lineage>
        <taxon>Bacteria</taxon>
        <taxon>Bacillati</taxon>
        <taxon>Bacillota</taxon>
        <taxon>Clostridia</taxon>
        <taxon>Eubacteriales</taxon>
        <taxon>Clostridiaceae</taxon>
        <taxon>Caloramator</taxon>
    </lineage>
</organism>
<dbReference type="Proteomes" id="UP000190105">
    <property type="component" value="Unassembled WGS sequence"/>
</dbReference>
<keyword evidence="7" id="KW-0436">Ligase</keyword>
<evidence type="ECO:0000313" key="7">
    <source>
        <dbReference type="EMBL" id="SKA79860.1"/>
    </source>
</evidence>
<evidence type="ECO:0000259" key="6">
    <source>
        <dbReference type="PROSITE" id="PS50860"/>
    </source>
</evidence>
<gene>
    <name evidence="7" type="ORF">SAMN05443428_103133</name>
</gene>